<reference evidence="2" key="1">
    <citation type="submission" date="2023-06" db="EMBL/GenBank/DDBJ databases">
        <title>Identification and characterization of horizontal gene transfer across gut microbiota members of farm animals based on homology search.</title>
        <authorList>
            <person name="Schwarzerova J."/>
            <person name="Nykrynova M."/>
            <person name="Jureckova K."/>
            <person name="Cejkova D."/>
            <person name="Rychlik I."/>
        </authorList>
    </citation>
    <scope>NUCLEOTIDE SEQUENCE</scope>
    <source>
        <strain evidence="2">153_Feed</strain>
    </source>
</reference>
<reference evidence="2" key="2">
    <citation type="submission" date="2023-06" db="EMBL/GenBank/DDBJ databases">
        <authorList>
            <person name="Zeman M."/>
            <person name="Kubasova T."/>
            <person name="Jahodarova E."/>
            <person name="Nykrynova M."/>
            <person name="Rychlik I."/>
        </authorList>
    </citation>
    <scope>NUCLEOTIDE SEQUENCE</scope>
    <source>
        <strain evidence="2">153_Feed</strain>
    </source>
</reference>
<protein>
    <submittedName>
        <fullName evidence="2">16S rRNA-processing protein</fullName>
    </submittedName>
</protein>
<comment type="caution">
    <text evidence="2">The sequence shown here is derived from an EMBL/GenBank/DDBJ whole genome shotgun (WGS) entry which is preliminary data.</text>
</comment>
<dbReference type="Gene3D" id="2.30.30.240">
    <property type="entry name" value="PRC-barrel domain"/>
    <property type="match status" value="1"/>
</dbReference>
<sequence length="156" mass="16449">MTVPVHGLPSVVRPGLEVALVPPALRGNRWHTITSVSSDNRAGSLVSLSGVSALGDAEGLVGSYLLARAEDLPADLPLHDRERLIGRVARDEETGRAGVIEEVMTGPANDVWVIRDAGSEVLVPVINEVVSAVPESGEIPIRIPRGLEWQGGVARS</sequence>
<dbReference type="Pfam" id="PF24986">
    <property type="entry name" value="PRC_RimM"/>
    <property type="match status" value="1"/>
</dbReference>
<name>A0ABT7V2Y2_9ACTN</name>
<dbReference type="InterPro" id="IPR056792">
    <property type="entry name" value="PRC_RimM"/>
</dbReference>
<feature type="domain" description="Ribosome maturation factor RimM PRC barrel" evidence="1">
    <location>
        <begin position="83"/>
        <end position="133"/>
    </location>
</feature>
<keyword evidence="3" id="KW-1185">Reference proteome</keyword>
<dbReference type="RefSeq" id="WP_289511031.1">
    <property type="nucleotide sequence ID" value="NZ_JAUDEA010000005.1"/>
</dbReference>
<proteinExistence type="predicted"/>
<dbReference type="Proteomes" id="UP001529256">
    <property type="component" value="Unassembled WGS sequence"/>
</dbReference>
<dbReference type="InterPro" id="IPR011033">
    <property type="entry name" value="PRC_barrel-like_sf"/>
</dbReference>
<dbReference type="EMBL" id="JAUDEA010000005">
    <property type="protein sequence ID" value="MDM8270938.1"/>
    <property type="molecule type" value="Genomic_DNA"/>
</dbReference>
<organism evidence="2 3">
    <name type="scientific">Thermophilibacter provencensis</name>
    <dbReference type="NCBI Taxonomy" id="1852386"/>
    <lineage>
        <taxon>Bacteria</taxon>
        <taxon>Bacillati</taxon>
        <taxon>Actinomycetota</taxon>
        <taxon>Coriobacteriia</taxon>
        <taxon>Coriobacteriales</taxon>
        <taxon>Atopobiaceae</taxon>
        <taxon>Thermophilibacter</taxon>
    </lineage>
</organism>
<evidence type="ECO:0000259" key="1">
    <source>
        <dbReference type="Pfam" id="PF24986"/>
    </source>
</evidence>
<evidence type="ECO:0000313" key="2">
    <source>
        <dbReference type="EMBL" id="MDM8270938.1"/>
    </source>
</evidence>
<dbReference type="SUPFAM" id="SSF50346">
    <property type="entry name" value="PRC-barrel domain"/>
    <property type="match status" value="1"/>
</dbReference>
<gene>
    <name evidence="2" type="ORF">QUW25_04525</name>
</gene>
<accession>A0ABT7V2Y2</accession>
<evidence type="ECO:0000313" key="3">
    <source>
        <dbReference type="Proteomes" id="UP001529256"/>
    </source>
</evidence>